<keyword evidence="2" id="KW-1185">Reference proteome</keyword>
<protein>
    <submittedName>
        <fullName evidence="1">Uncharacterized protein</fullName>
    </submittedName>
</protein>
<organism evidence="1 2">
    <name type="scientific">Lasiodiplodia mahajangana</name>
    <dbReference type="NCBI Taxonomy" id="1108764"/>
    <lineage>
        <taxon>Eukaryota</taxon>
        <taxon>Fungi</taxon>
        <taxon>Dikarya</taxon>
        <taxon>Ascomycota</taxon>
        <taxon>Pezizomycotina</taxon>
        <taxon>Dothideomycetes</taxon>
        <taxon>Dothideomycetes incertae sedis</taxon>
        <taxon>Botryosphaeriales</taxon>
        <taxon>Botryosphaeriaceae</taxon>
        <taxon>Lasiodiplodia</taxon>
    </lineage>
</organism>
<proteinExistence type="predicted"/>
<sequence>MASSVTISTPSPPGSVRTPGTPKHGYSDAWEPFSPRKSARISARQQSTNRTPSPRSSHQSTRSSTKTSSPFSTPAASPIKKRLPNMDSVRRASGALTAKSAASAADALGIEPKSQQKSQNAVATSLSAGMLPTPAKTPRKQPNAKTEAASRAIARNLFSTDEDAMLSPKKKAKKYTGLGLDSFRAEDVEEDIPIFTDSRDQFPEVDDSIENPFYGDRVVAEPSKRRSKRKPIVVPGEGRQSIEEAVKRSDGVLVVFRGKKIFRKFSESNDADSSSQAENDDVAELDLNSETRKHRPMTRSSIKPRLLFPPKSKGKQVATATTIEDEEAVTDIEDNVFHDAQDAEIETPETPTQAAKGKVETPNAPRFGPASPPSTGRVTRSTDKLRGGDKAKVPSPFDGWRRSKSRAVPQSQKREGDFLAKSPGSTKRQRA</sequence>
<dbReference type="EMBL" id="JAPUUL010002760">
    <property type="protein sequence ID" value="KAJ8124806.1"/>
    <property type="molecule type" value="Genomic_DNA"/>
</dbReference>
<dbReference type="Proteomes" id="UP001153332">
    <property type="component" value="Unassembled WGS sequence"/>
</dbReference>
<evidence type="ECO:0000313" key="1">
    <source>
        <dbReference type="EMBL" id="KAJ8124806.1"/>
    </source>
</evidence>
<evidence type="ECO:0000313" key="2">
    <source>
        <dbReference type="Proteomes" id="UP001153332"/>
    </source>
</evidence>
<name>A0ACC2JBE1_9PEZI</name>
<reference evidence="1" key="1">
    <citation type="submission" date="2022-12" db="EMBL/GenBank/DDBJ databases">
        <title>Genome Sequence of Lasiodiplodia mahajangana.</title>
        <authorList>
            <person name="Buettner E."/>
        </authorList>
    </citation>
    <scope>NUCLEOTIDE SEQUENCE</scope>
    <source>
        <strain evidence="1">VT137</strain>
    </source>
</reference>
<gene>
    <name evidence="1" type="ORF">O1611_g8834</name>
</gene>
<comment type="caution">
    <text evidence="1">The sequence shown here is derived from an EMBL/GenBank/DDBJ whole genome shotgun (WGS) entry which is preliminary data.</text>
</comment>
<accession>A0ACC2JBE1</accession>